<dbReference type="InterPro" id="IPR029039">
    <property type="entry name" value="Flavoprotein-like_sf"/>
</dbReference>
<reference evidence="3" key="1">
    <citation type="submission" date="2024-03" db="EMBL/GenBank/DDBJ databases">
        <title>Human intestinal bacterial collection.</title>
        <authorList>
            <person name="Pauvert C."/>
            <person name="Hitch T.C.A."/>
            <person name="Clavel T."/>
        </authorList>
    </citation>
    <scope>NUCLEOTIDE SEQUENCE [LARGE SCALE GENOMIC DNA]</scope>
    <source>
        <strain evidence="3">CLA-AA-H89B</strain>
    </source>
</reference>
<dbReference type="EMBL" id="JBBMFS010000009">
    <property type="protein sequence ID" value="MEQ2555543.1"/>
    <property type="molecule type" value="Genomic_DNA"/>
</dbReference>
<dbReference type="Gene3D" id="3.40.50.360">
    <property type="match status" value="1"/>
</dbReference>
<dbReference type="SUPFAM" id="SSF52218">
    <property type="entry name" value="Flavoproteins"/>
    <property type="match status" value="1"/>
</dbReference>
<dbReference type="Gene3D" id="3.30.1050.10">
    <property type="entry name" value="SCP2 sterol-binding domain"/>
    <property type="match status" value="1"/>
</dbReference>
<name>A0ABV1H769_9FIRM</name>
<dbReference type="InterPro" id="IPR036527">
    <property type="entry name" value="SCP2_sterol-bd_dom_sf"/>
</dbReference>
<evidence type="ECO:0000313" key="3">
    <source>
        <dbReference type="EMBL" id="MEQ2555543.1"/>
    </source>
</evidence>
<dbReference type="InterPro" id="IPR003033">
    <property type="entry name" value="SCP2_sterol-bd_dom"/>
</dbReference>
<feature type="domain" description="SCP2" evidence="1">
    <location>
        <begin position="248"/>
        <end position="326"/>
    </location>
</feature>
<gene>
    <name evidence="3" type="ORF">WMO37_11090</name>
</gene>
<evidence type="ECO:0000259" key="2">
    <source>
        <dbReference type="Pfam" id="PF03358"/>
    </source>
</evidence>
<sequence length="330" mass="37258">MKVNIYYGGRGMVDDPTIFVMGKIQEVLEELNVNVTRYNLYEMKNTITTLSQTVTEADAVVLATTVEWLGMGGYMQSFLDSCWLYGDKDQIGKVYMFPVVMAKTYGEREVSLALANSWEIIGGRVAPALNAYVDDTTEFEFNSDYVGIIENYAETIYRTVSQKRKGLPTSSQAIKNNVIKDTINFTPQESEQLSKYASDDEFVQTQKKDIESLASIYKELLTDEKNGGDHYYIDSFMQHVNPQCRVNSSYMLTITDKNKNILIDASGGRVNVSFGENPAADVICRMDKDTFDKLIDGRSSFHKAFMTGEMTARGNLKTLRMLDELFTFTA</sequence>
<proteinExistence type="predicted"/>
<organism evidence="3 4">
    <name type="scientific">Lachnospira intestinalis</name>
    <dbReference type="NCBI Taxonomy" id="3133158"/>
    <lineage>
        <taxon>Bacteria</taxon>
        <taxon>Bacillati</taxon>
        <taxon>Bacillota</taxon>
        <taxon>Clostridia</taxon>
        <taxon>Lachnospirales</taxon>
        <taxon>Lachnospiraceae</taxon>
        <taxon>Lachnospira</taxon>
    </lineage>
</organism>
<accession>A0ABV1H769</accession>
<feature type="domain" description="NADPH-dependent FMN reductase-like" evidence="2">
    <location>
        <begin position="41"/>
        <end position="132"/>
    </location>
</feature>
<comment type="caution">
    <text evidence="3">The sequence shown here is derived from an EMBL/GenBank/DDBJ whole genome shotgun (WGS) entry which is preliminary data.</text>
</comment>
<dbReference type="Pfam" id="PF02036">
    <property type="entry name" value="SCP2"/>
    <property type="match status" value="1"/>
</dbReference>
<keyword evidence="4" id="KW-1185">Reference proteome</keyword>
<dbReference type="InterPro" id="IPR005025">
    <property type="entry name" value="FMN_Rdtase-like_dom"/>
</dbReference>
<protein>
    <submittedName>
        <fullName evidence="3">SCP2 sterol-binding domain-containing protein</fullName>
    </submittedName>
</protein>
<evidence type="ECO:0000259" key="1">
    <source>
        <dbReference type="Pfam" id="PF02036"/>
    </source>
</evidence>
<dbReference type="SUPFAM" id="SSF55718">
    <property type="entry name" value="SCP-like"/>
    <property type="match status" value="1"/>
</dbReference>
<dbReference type="Pfam" id="PF03358">
    <property type="entry name" value="FMN_red"/>
    <property type="match status" value="1"/>
</dbReference>
<evidence type="ECO:0000313" key="4">
    <source>
        <dbReference type="Proteomes" id="UP001546774"/>
    </source>
</evidence>
<dbReference type="Proteomes" id="UP001546774">
    <property type="component" value="Unassembled WGS sequence"/>
</dbReference>